<protein>
    <recommendedName>
        <fullName evidence="1">Integrase catalytic domain-containing protein</fullName>
    </recommendedName>
</protein>
<evidence type="ECO:0000313" key="5">
    <source>
        <dbReference type="Proteomes" id="UP000494205"/>
    </source>
</evidence>
<accession>A0A2N7WAF0</accession>
<keyword evidence="4" id="KW-1185">Reference proteome</keyword>
<dbReference type="GO" id="GO:0015074">
    <property type="term" value="P:DNA integration"/>
    <property type="evidence" value="ECO:0007669"/>
    <property type="project" value="InterPro"/>
</dbReference>
<dbReference type="InterPro" id="IPR012337">
    <property type="entry name" value="RNaseH-like_sf"/>
</dbReference>
<dbReference type="Proteomes" id="UP000494205">
    <property type="component" value="Unassembled WGS sequence"/>
</dbReference>
<sequence length="174" mass="20091">MWAIPAVVDGGAEFGKGAFGHFCDTFGIDVRYRTTQKPRGGAPIESLFGVTEDELINGLEGNSIQLKQARLISPTELPNERRRWKFDSLYLAFECYLFENRPTVVHAQLGITPLEYERIRLQETGEREHLTVNSFNKDNIEKYFGLSIWWHKDEELYERIRAKARAKHLGTTSR</sequence>
<evidence type="ECO:0000313" key="2">
    <source>
        <dbReference type="EMBL" id="CAB3728956.1"/>
    </source>
</evidence>
<dbReference type="EMBL" id="CADIJZ010000026">
    <property type="protein sequence ID" value="CAB3728956.1"/>
    <property type="molecule type" value="Genomic_DNA"/>
</dbReference>
<dbReference type="OrthoDB" id="5439087at2"/>
<dbReference type="SUPFAM" id="SSF53098">
    <property type="entry name" value="Ribonuclease H-like"/>
    <property type="match status" value="1"/>
</dbReference>
<dbReference type="InterPro" id="IPR001584">
    <property type="entry name" value="Integrase_cat-core"/>
</dbReference>
<dbReference type="Gene3D" id="3.30.420.10">
    <property type="entry name" value="Ribonuclease H-like superfamily/Ribonuclease H"/>
    <property type="match status" value="1"/>
</dbReference>
<evidence type="ECO:0000259" key="1">
    <source>
        <dbReference type="PROSITE" id="PS50994"/>
    </source>
</evidence>
<dbReference type="Proteomes" id="UP000235659">
    <property type="component" value="Unassembled WGS sequence"/>
</dbReference>
<feature type="domain" description="Integrase catalytic" evidence="1">
    <location>
        <begin position="1"/>
        <end position="121"/>
    </location>
</feature>
<gene>
    <name evidence="3" type="ORF">C0Z16_27700</name>
    <name evidence="2" type="ORF">LMG27174_05608</name>
</gene>
<organism evidence="2 5">
    <name type="scientific">Paraburkholderia rhynchosiae</name>
    <dbReference type="NCBI Taxonomy" id="487049"/>
    <lineage>
        <taxon>Bacteria</taxon>
        <taxon>Pseudomonadati</taxon>
        <taxon>Pseudomonadota</taxon>
        <taxon>Betaproteobacteria</taxon>
        <taxon>Burkholderiales</taxon>
        <taxon>Burkholderiaceae</taxon>
        <taxon>Paraburkholderia</taxon>
    </lineage>
</organism>
<dbReference type="AlphaFoldDB" id="A0A2N7WAF0"/>
<reference evidence="2 5" key="2">
    <citation type="submission" date="2020-04" db="EMBL/GenBank/DDBJ databases">
        <authorList>
            <person name="De Canck E."/>
        </authorList>
    </citation>
    <scope>NUCLEOTIDE SEQUENCE [LARGE SCALE GENOMIC DNA]</scope>
    <source>
        <strain evidence="2 5">LMG 27174</strain>
    </source>
</reference>
<dbReference type="RefSeq" id="WP_102635249.1">
    <property type="nucleotide sequence ID" value="NZ_CADIJZ010000026.1"/>
</dbReference>
<evidence type="ECO:0000313" key="4">
    <source>
        <dbReference type="Proteomes" id="UP000235659"/>
    </source>
</evidence>
<name>A0A2N7WAF0_9BURK</name>
<dbReference type="EMBL" id="PNXY01000025">
    <property type="protein sequence ID" value="PMS26372.1"/>
    <property type="molecule type" value="Genomic_DNA"/>
</dbReference>
<dbReference type="PROSITE" id="PS50994">
    <property type="entry name" value="INTEGRASE"/>
    <property type="match status" value="1"/>
</dbReference>
<evidence type="ECO:0000313" key="3">
    <source>
        <dbReference type="EMBL" id="PMS26372.1"/>
    </source>
</evidence>
<proteinExistence type="predicted"/>
<dbReference type="GO" id="GO:0003676">
    <property type="term" value="F:nucleic acid binding"/>
    <property type="evidence" value="ECO:0007669"/>
    <property type="project" value="InterPro"/>
</dbReference>
<dbReference type="InterPro" id="IPR036397">
    <property type="entry name" value="RNaseH_sf"/>
</dbReference>
<reference evidence="3 4" key="1">
    <citation type="submission" date="2018-01" db="EMBL/GenBank/DDBJ databases">
        <title>Whole genome analyses suggest that Burkholderia sensu lato contains two further novel genera in the rhizoxinica-symbiotica group Mycetohabitans gen. nov., and Trinickia gen. nov.: implications for the evolution of diazotrophy and nodulation in the Burkholderiaceae.</title>
        <authorList>
            <person name="Estrada-de los Santos P."/>
            <person name="Palmer M."/>
            <person name="Chavez-Ramirez B."/>
            <person name="Beukes C."/>
            <person name="Steenkamp E.T."/>
            <person name="Hirsch A.M."/>
            <person name="Manyaka P."/>
            <person name="Maluk M."/>
            <person name="Lafos M."/>
            <person name="Crook M."/>
            <person name="Gross E."/>
            <person name="Simon M.F."/>
            <person name="Bueno dos Reis Junior F."/>
            <person name="Poole P.S."/>
            <person name="Venter S.N."/>
            <person name="James E.K."/>
        </authorList>
    </citation>
    <scope>NUCLEOTIDE SEQUENCE [LARGE SCALE GENOMIC DNA]</scope>
    <source>
        <strain evidence="3 4">WSM 3937</strain>
    </source>
</reference>